<gene>
    <name evidence="1" type="ORF">ACFPQ9_22890</name>
</gene>
<comment type="caution">
    <text evidence="1">The sequence shown here is derived from an EMBL/GenBank/DDBJ whole genome shotgun (WGS) entry which is preliminary data.</text>
</comment>
<accession>A0ABW0CMV8</accession>
<sequence>MDASSSTSGPDRSRQQLDAVLSDLVAHGWKKAGSAKEKSLGDDGTYFLATYTKRGWTLHARHTTLATWSRSTALATEDVCFDRLTDDEAALLKN</sequence>
<name>A0ABW0CMV8_STRCD</name>
<keyword evidence="2" id="KW-1185">Reference proteome</keyword>
<dbReference type="RefSeq" id="WP_380856161.1">
    <property type="nucleotide sequence ID" value="NZ_JBHSKM010000016.1"/>
</dbReference>
<evidence type="ECO:0000313" key="1">
    <source>
        <dbReference type="EMBL" id="MFC5216693.1"/>
    </source>
</evidence>
<dbReference type="EMBL" id="JBHSKM010000016">
    <property type="protein sequence ID" value="MFC5216693.1"/>
    <property type="molecule type" value="Genomic_DNA"/>
</dbReference>
<proteinExistence type="predicted"/>
<organism evidence="1 2">
    <name type="scientific">Streptomyces coerulescens</name>
    <dbReference type="NCBI Taxonomy" id="29304"/>
    <lineage>
        <taxon>Bacteria</taxon>
        <taxon>Bacillati</taxon>
        <taxon>Actinomycetota</taxon>
        <taxon>Actinomycetes</taxon>
        <taxon>Kitasatosporales</taxon>
        <taxon>Streptomycetaceae</taxon>
        <taxon>Streptomyces</taxon>
    </lineage>
</organism>
<evidence type="ECO:0000313" key="2">
    <source>
        <dbReference type="Proteomes" id="UP001596263"/>
    </source>
</evidence>
<reference evidence="2" key="1">
    <citation type="journal article" date="2019" name="Int. J. Syst. Evol. Microbiol.">
        <title>The Global Catalogue of Microorganisms (GCM) 10K type strain sequencing project: providing services to taxonomists for standard genome sequencing and annotation.</title>
        <authorList>
            <consortium name="The Broad Institute Genomics Platform"/>
            <consortium name="The Broad Institute Genome Sequencing Center for Infectious Disease"/>
            <person name="Wu L."/>
            <person name="Ma J."/>
        </authorList>
    </citation>
    <scope>NUCLEOTIDE SEQUENCE [LARGE SCALE GENOMIC DNA]</scope>
    <source>
        <strain evidence="2">KCTC 42586</strain>
    </source>
</reference>
<dbReference type="Proteomes" id="UP001596263">
    <property type="component" value="Unassembled WGS sequence"/>
</dbReference>
<protein>
    <submittedName>
        <fullName evidence="1">Uncharacterized protein</fullName>
    </submittedName>
</protein>